<feature type="transmembrane region" description="Helical" evidence="5">
    <location>
        <begin position="7"/>
        <end position="26"/>
    </location>
</feature>
<accession>A0A7S2TYY8</accession>
<dbReference type="Pfam" id="PF03124">
    <property type="entry name" value="EXS"/>
    <property type="match status" value="1"/>
</dbReference>
<dbReference type="GO" id="GO:0006817">
    <property type="term" value="P:phosphate ion transport"/>
    <property type="evidence" value="ECO:0007669"/>
    <property type="project" value="TreeGrafter"/>
</dbReference>
<organism evidence="7">
    <name type="scientific">Lotharella oceanica</name>
    <dbReference type="NCBI Taxonomy" id="641309"/>
    <lineage>
        <taxon>Eukaryota</taxon>
        <taxon>Sar</taxon>
        <taxon>Rhizaria</taxon>
        <taxon>Cercozoa</taxon>
        <taxon>Chlorarachniophyceae</taxon>
        <taxon>Lotharella</taxon>
    </lineage>
</organism>
<keyword evidence="2 5" id="KW-0812">Transmembrane</keyword>
<dbReference type="EMBL" id="HBHP01029212">
    <property type="protein sequence ID" value="CAD9774029.1"/>
    <property type="molecule type" value="Transcribed_RNA"/>
</dbReference>
<dbReference type="PANTHER" id="PTHR10783">
    <property type="entry name" value="XENOTROPIC AND POLYTROPIC RETROVIRUS RECEPTOR 1-RELATED"/>
    <property type="match status" value="1"/>
</dbReference>
<dbReference type="PANTHER" id="PTHR10783:SF103">
    <property type="entry name" value="SOLUTE CARRIER FAMILY 53 MEMBER 1"/>
    <property type="match status" value="1"/>
</dbReference>
<gene>
    <name evidence="7" type="ORF">LSP00402_LOCUS18021</name>
</gene>
<feature type="transmembrane region" description="Helical" evidence="5">
    <location>
        <begin position="249"/>
        <end position="268"/>
    </location>
</feature>
<protein>
    <recommendedName>
        <fullName evidence="6">EXS domain-containing protein</fullName>
    </recommendedName>
</protein>
<name>A0A7S2TYY8_9EUKA</name>
<dbReference type="GO" id="GO:0005886">
    <property type="term" value="C:plasma membrane"/>
    <property type="evidence" value="ECO:0007669"/>
    <property type="project" value="TreeGrafter"/>
</dbReference>
<sequence length="269" mass="31143">MTSMAKVFVDIAYTFCVLFTGSWINADETDELTQHHCAKNYYFKNVAKVLVTVLPLYFRFLQNIKLYRKYGKPFPFLANTMKYLVSIAVSIFSSLHKAVDDGTDTTYTAFYIMFTLFATLYSYIWDVTMDWGLARLEHGGLRERLMFGQRWVYWMVIGIDLVGRLLWIITLMPLNDNPIPFFPEVLEPFLASLELCRRAMWGCFRLENEHLNNTGYRRVDGPVPDHFDTAMAHPPAPQKKTLMQVAKEMSLMVFLGGTLIGISIYFGLR</sequence>
<keyword evidence="4 5" id="KW-0472">Membrane</keyword>
<evidence type="ECO:0000256" key="4">
    <source>
        <dbReference type="ARBA" id="ARBA00023136"/>
    </source>
</evidence>
<keyword evidence="3 5" id="KW-1133">Transmembrane helix</keyword>
<dbReference type="AlphaFoldDB" id="A0A7S2TYY8"/>
<dbReference type="GO" id="GO:0016036">
    <property type="term" value="P:cellular response to phosphate starvation"/>
    <property type="evidence" value="ECO:0007669"/>
    <property type="project" value="TreeGrafter"/>
</dbReference>
<proteinExistence type="predicted"/>
<evidence type="ECO:0000256" key="3">
    <source>
        <dbReference type="ARBA" id="ARBA00022989"/>
    </source>
</evidence>
<feature type="transmembrane region" description="Helical" evidence="5">
    <location>
        <begin position="74"/>
        <end position="95"/>
    </location>
</feature>
<feature type="transmembrane region" description="Helical" evidence="5">
    <location>
        <begin position="151"/>
        <end position="174"/>
    </location>
</feature>
<feature type="domain" description="EXS" evidence="6">
    <location>
        <begin position="39"/>
        <end position="237"/>
    </location>
</feature>
<dbReference type="PROSITE" id="PS51380">
    <property type="entry name" value="EXS"/>
    <property type="match status" value="1"/>
</dbReference>
<dbReference type="GO" id="GO:0000822">
    <property type="term" value="F:inositol hexakisphosphate binding"/>
    <property type="evidence" value="ECO:0007669"/>
    <property type="project" value="TreeGrafter"/>
</dbReference>
<evidence type="ECO:0000256" key="2">
    <source>
        <dbReference type="ARBA" id="ARBA00022692"/>
    </source>
</evidence>
<dbReference type="GO" id="GO:0005794">
    <property type="term" value="C:Golgi apparatus"/>
    <property type="evidence" value="ECO:0007669"/>
    <property type="project" value="TreeGrafter"/>
</dbReference>
<evidence type="ECO:0000256" key="1">
    <source>
        <dbReference type="ARBA" id="ARBA00004141"/>
    </source>
</evidence>
<dbReference type="InterPro" id="IPR004342">
    <property type="entry name" value="EXS_C"/>
</dbReference>
<evidence type="ECO:0000313" key="7">
    <source>
        <dbReference type="EMBL" id="CAD9774029.1"/>
    </source>
</evidence>
<evidence type="ECO:0000259" key="6">
    <source>
        <dbReference type="PROSITE" id="PS51380"/>
    </source>
</evidence>
<comment type="subcellular location">
    <subcellularLocation>
        <location evidence="1">Membrane</location>
        <topology evidence="1">Multi-pass membrane protein</topology>
    </subcellularLocation>
</comment>
<feature type="transmembrane region" description="Helical" evidence="5">
    <location>
        <begin position="107"/>
        <end position="125"/>
    </location>
</feature>
<reference evidence="7" key="1">
    <citation type="submission" date="2021-01" db="EMBL/GenBank/DDBJ databases">
        <authorList>
            <person name="Corre E."/>
            <person name="Pelletier E."/>
            <person name="Niang G."/>
            <person name="Scheremetjew M."/>
            <person name="Finn R."/>
            <person name="Kale V."/>
            <person name="Holt S."/>
            <person name="Cochrane G."/>
            <person name="Meng A."/>
            <person name="Brown T."/>
            <person name="Cohen L."/>
        </authorList>
    </citation>
    <scope>NUCLEOTIDE SEQUENCE</scope>
    <source>
        <strain evidence="7">CCMP622</strain>
    </source>
</reference>
<evidence type="ECO:0000256" key="5">
    <source>
        <dbReference type="SAM" id="Phobius"/>
    </source>
</evidence>
<feature type="transmembrane region" description="Helical" evidence="5">
    <location>
        <begin position="46"/>
        <end position="62"/>
    </location>
</feature>